<feature type="compositionally biased region" description="Basic and acidic residues" evidence="1">
    <location>
        <begin position="254"/>
        <end position="265"/>
    </location>
</feature>
<dbReference type="Proteomes" id="UP000177457">
    <property type="component" value="Unassembled WGS sequence"/>
</dbReference>
<proteinExistence type="predicted"/>
<organism evidence="2 3">
    <name type="scientific">Candidatus Magasanikbacteria bacterium RIFCSPHIGHO2_02_FULL_51_14</name>
    <dbReference type="NCBI Taxonomy" id="1798683"/>
    <lineage>
        <taxon>Bacteria</taxon>
        <taxon>Candidatus Magasanikiibacteriota</taxon>
    </lineage>
</organism>
<name>A0A1F6MFW8_9BACT</name>
<evidence type="ECO:0000313" key="2">
    <source>
        <dbReference type="EMBL" id="OGH70541.1"/>
    </source>
</evidence>
<dbReference type="STRING" id="1798683.A3C90_01620"/>
<comment type="caution">
    <text evidence="2">The sequence shown here is derived from an EMBL/GenBank/DDBJ whole genome shotgun (WGS) entry which is preliminary data.</text>
</comment>
<protein>
    <submittedName>
        <fullName evidence="2">Uncharacterized protein</fullName>
    </submittedName>
</protein>
<sequence length="507" mass="57709">MKTREMGGYAPTEITEIKDEAKEKARAGDRALWKCNSHFFEYLDEAREKESEWKPPDETDLTMDRLLTESNALVSIFTINRKKEEIHEAAARLQSVDLKKLAQGEREKYAMTLAKLFAGDGKDETAQRMLEKYGEAFYEEGNFPELSLYGFYVSSGDDARAEAYRQRVNEGFSAKLQAEVAPHFEKIRAEAIGRRNLAVEARNDNIVTGLAGELGVLIHARDIQNADELLAFIHAHIPDHTVNLERLKAKLETMKHPEKKKEPQKQKPRRQLSGQVRLKVKQAYDVISSSSVRDPAYRDAVSVLKKYYGRRKNRYILMGLLAHSLNSQEENATKKNAYIKKLKFLHGGDPEIKLLLARAEAMRALSMEHASKGKGSAVRVETLMQIKEAVVRISELLKQREEKLREKGEGPQYGEGPIISMVAELGYIFSPETGKFEKIGETPPQEIRIVSTHKTPKQMPERRTRRREGRPSRNVVFDDLGARRPVDLLAARLTGLSRPKKSEQKKK</sequence>
<dbReference type="AlphaFoldDB" id="A0A1F6MFW8"/>
<accession>A0A1F6MFW8</accession>
<gene>
    <name evidence="2" type="ORF">A3C90_01620</name>
</gene>
<evidence type="ECO:0000256" key="1">
    <source>
        <dbReference type="SAM" id="MobiDB-lite"/>
    </source>
</evidence>
<reference evidence="2 3" key="1">
    <citation type="journal article" date="2016" name="Nat. Commun.">
        <title>Thousands of microbial genomes shed light on interconnected biogeochemical processes in an aquifer system.</title>
        <authorList>
            <person name="Anantharaman K."/>
            <person name="Brown C.T."/>
            <person name="Hug L.A."/>
            <person name="Sharon I."/>
            <person name="Castelle C.J."/>
            <person name="Probst A.J."/>
            <person name="Thomas B.C."/>
            <person name="Singh A."/>
            <person name="Wilkins M.J."/>
            <person name="Karaoz U."/>
            <person name="Brodie E.L."/>
            <person name="Williams K.H."/>
            <person name="Hubbard S.S."/>
            <person name="Banfield J.F."/>
        </authorList>
    </citation>
    <scope>NUCLEOTIDE SEQUENCE [LARGE SCALE GENOMIC DNA]</scope>
</reference>
<feature type="region of interest" description="Disordered" evidence="1">
    <location>
        <begin position="254"/>
        <end position="274"/>
    </location>
</feature>
<evidence type="ECO:0000313" key="3">
    <source>
        <dbReference type="Proteomes" id="UP000177457"/>
    </source>
</evidence>
<feature type="region of interest" description="Disordered" evidence="1">
    <location>
        <begin position="453"/>
        <end position="477"/>
    </location>
</feature>
<dbReference type="EMBL" id="MFQE01000045">
    <property type="protein sequence ID" value="OGH70541.1"/>
    <property type="molecule type" value="Genomic_DNA"/>
</dbReference>